<dbReference type="InterPro" id="IPR011608">
    <property type="entry name" value="PRD"/>
</dbReference>
<evidence type="ECO:0000313" key="3">
    <source>
        <dbReference type="EMBL" id="WEG74108.1"/>
    </source>
</evidence>
<dbReference type="Gene3D" id="2.30.24.10">
    <property type="entry name" value="CAT RNA-binding domain"/>
    <property type="match status" value="1"/>
</dbReference>
<dbReference type="PANTHER" id="PTHR30185:SF15">
    <property type="entry name" value="CRYPTIC BETA-GLUCOSIDE BGL OPERON ANTITERMINATOR"/>
    <property type="match status" value="1"/>
</dbReference>
<feature type="domain" description="PRD" evidence="2">
    <location>
        <begin position="171"/>
        <end position="281"/>
    </location>
</feature>
<dbReference type="SUPFAM" id="SSF50151">
    <property type="entry name" value="SacY-like RNA-binding domain"/>
    <property type="match status" value="1"/>
</dbReference>
<dbReference type="InterPro" id="IPR036634">
    <property type="entry name" value="PRD_sf"/>
</dbReference>
<dbReference type="AlphaFoldDB" id="A0AAF0CWE8"/>
<reference evidence="3" key="1">
    <citation type="submission" date="2022-10" db="EMBL/GenBank/DDBJ databases">
        <title>Vagococcus sp. isolated from poultry meat.</title>
        <authorList>
            <person name="Johansson P."/>
            <person name="Bjorkroth J."/>
        </authorList>
    </citation>
    <scope>NUCLEOTIDE SEQUENCE</scope>
    <source>
        <strain evidence="3">STAA11</strain>
    </source>
</reference>
<dbReference type="Pfam" id="PF00874">
    <property type="entry name" value="PRD"/>
    <property type="match status" value="2"/>
</dbReference>
<dbReference type="Proteomes" id="UP001179647">
    <property type="component" value="Chromosome"/>
</dbReference>
<dbReference type="GO" id="GO:0003723">
    <property type="term" value="F:RNA binding"/>
    <property type="evidence" value="ECO:0007669"/>
    <property type="project" value="InterPro"/>
</dbReference>
<evidence type="ECO:0000313" key="4">
    <source>
        <dbReference type="Proteomes" id="UP001179647"/>
    </source>
</evidence>
<protein>
    <submittedName>
        <fullName evidence="3">PRD domain-containing protein</fullName>
    </submittedName>
</protein>
<dbReference type="InterPro" id="IPR036650">
    <property type="entry name" value="CAT_RNA-bd_dom_sf"/>
</dbReference>
<dbReference type="InterPro" id="IPR004341">
    <property type="entry name" value="CAT_RNA-bd_dom"/>
</dbReference>
<proteinExistence type="predicted"/>
<feature type="domain" description="PRD" evidence="2">
    <location>
        <begin position="65"/>
        <end position="170"/>
    </location>
</feature>
<dbReference type="SUPFAM" id="SSF63520">
    <property type="entry name" value="PTS-regulatory domain, PRD"/>
    <property type="match status" value="2"/>
</dbReference>
<dbReference type="NCBIfam" id="NF046042">
    <property type="entry name" value="LicT"/>
    <property type="match status" value="1"/>
</dbReference>
<dbReference type="GO" id="GO:0006355">
    <property type="term" value="P:regulation of DNA-templated transcription"/>
    <property type="evidence" value="ECO:0007669"/>
    <property type="project" value="InterPro"/>
</dbReference>
<dbReference type="Gene3D" id="1.10.1790.10">
    <property type="entry name" value="PRD domain"/>
    <property type="match status" value="2"/>
</dbReference>
<dbReference type="PROSITE" id="PS51372">
    <property type="entry name" value="PRD_2"/>
    <property type="match status" value="2"/>
</dbReference>
<keyword evidence="1" id="KW-0677">Repeat</keyword>
<name>A0AAF0CWE8_9ENTE</name>
<gene>
    <name evidence="3" type="ORF">OL234_04225</name>
</gene>
<dbReference type="KEGG" id="vie:OL234_04225"/>
<evidence type="ECO:0000256" key="1">
    <source>
        <dbReference type="ARBA" id="ARBA00022737"/>
    </source>
</evidence>
<dbReference type="EMBL" id="CP110232">
    <property type="protein sequence ID" value="WEG74108.1"/>
    <property type="molecule type" value="Genomic_DNA"/>
</dbReference>
<evidence type="ECO:0000259" key="2">
    <source>
        <dbReference type="PROSITE" id="PS51372"/>
    </source>
</evidence>
<dbReference type="RefSeq" id="WP_275469907.1">
    <property type="nucleotide sequence ID" value="NZ_CP110232.1"/>
</dbReference>
<keyword evidence="4" id="KW-1185">Reference proteome</keyword>
<organism evidence="3 4">
    <name type="scientific">Vagococcus intermedius</name>
    <dbReference type="NCBI Taxonomy" id="2991418"/>
    <lineage>
        <taxon>Bacteria</taxon>
        <taxon>Bacillati</taxon>
        <taxon>Bacillota</taxon>
        <taxon>Bacilli</taxon>
        <taxon>Lactobacillales</taxon>
        <taxon>Enterococcaceae</taxon>
        <taxon>Vagococcus</taxon>
    </lineage>
</organism>
<dbReference type="InterPro" id="IPR050661">
    <property type="entry name" value="BglG_antiterminators"/>
</dbReference>
<accession>A0AAF0CWE8</accession>
<dbReference type="Pfam" id="PF03123">
    <property type="entry name" value="CAT_RBD"/>
    <property type="match status" value="1"/>
</dbReference>
<dbReference type="SMART" id="SM01061">
    <property type="entry name" value="CAT_RBD"/>
    <property type="match status" value="1"/>
</dbReference>
<dbReference type="PANTHER" id="PTHR30185">
    <property type="entry name" value="CRYPTIC BETA-GLUCOSIDE BGL OPERON ANTITERMINATOR"/>
    <property type="match status" value="1"/>
</dbReference>
<sequence length="284" mass="33082">MLIKKILNNNVVVSINETQEEIIVMGRGLAFQKKVGDLVLEDKIDKLYKLTDPKTSNQLQELITHIPLDFFQLADKIINLAEDKLGTVLNETVYIGLTDHLYSAITRKEENISVTNFLLWDIKRFFPKEFEIGIEATALIYQETKVQLSEDEAGFIALHLVNSQLGYETNNMEKMTLLMQEITNIIKYFYKINFDEESVYFTRFISHLQFFSYRLISKTAYKADEEDDLLDIVKHKYGTAYECVLKISEFIETKYHYTVSKEEQLYLTIHIIKIVSKSISTPDN</sequence>